<keyword evidence="2" id="KW-1185">Reference proteome</keyword>
<evidence type="ECO:0000313" key="1">
    <source>
        <dbReference type="EMBL" id="POI24569.1"/>
    </source>
</evidence>
<protein>
    <submittedName>
        <fullName evidence="1">Uncharacterized protein</fullName>
    </submittedName>
</protein>
<proteinExistence type="predicted"/>
<dbReference type="Proteomes" id="UP000237246">
    <property type="component" value="Unassembled WGS sequence"/>
</dbReference>
<evidence type="ECO:0000313" key="2">
    <source>
        <dbReference type="Proteomes" id="UP000237246"/>
    </source>
</evidence>
<sequence>MSLRGSYMWQL</sequence>
<gene>
    <name evidence="1" type="ORF">CIB84_011681</name>
</gene>
<comment type="caution">
    <text evidence="1">The sequence shown here is derived from an EMBL/GenBank/DDBJ whole genome shotgun (WGS) entry which is preliminary data.</text>
</comment>
<dbReference type="EMBL" id="PPHD01040218">
    <property type="protein sequence ID" value="POI24569.1"/>
    <property type="molecule type" value="Genomic_DNA"/>
</dbReference>
<name>A0A2P4SKD9_BAMTH</name>
<accession>A0A2P4SKD9</accession>
<reference evidence="1 2" key="1">
    <citation type="submission" date="2018-01" db="EMBL/GenBank/DDBJ databases">
        <title>Comparison of the Chinese Bamboo Partridge and Red Junglefowl genome sequences highlights the importance of demography in genome evolution.</title>
        <authorList>
            <person name="Tiley G.P."/>
            <person name="Kimball R.T."/>
            <person name="Braun E.L."/>
            <person name="Burleigh J.G."/>
        </authorList>
    </citation>
    <scope>NUCLEOTIDE SEQUENCE [LARGE SCALE GENOMIC DNA]</scope>
    <source>
        <strain evidence="1">RTK389</strain>
        <tissue evidence="1">Blood</tissue>
    </source>
</reference>
<organism evidence="1 2">
    <name type="scientific">Bambusicola thoracicus</name>
    <name type="common">Chinese bamboo-partridge</name>
    <name type="synonym">Perdix thoracica</name>
    <dbReference type="NCBI Taxonomy" id="9083"/>
    <lineage>
        <taxon>Eukaryota</taxon>
        <taxon>Metazoa</taxon>
        <taxon>Chordata</taxon>
        <taxon>Craniata</taxon>
        <taxon>Vertebrata</taxon>
        <taxon>Euteleostomi</taxon>
        <taxon>Archelosauria</taxon>
        <taxon>Archosauria</taxon>
        <taxon>Dinosauria</taxon>
        <taxon>Saurischia</taxon>
        <taxon>Theropoda</taxon>
        <taxon>Coelurosauria</taxon>
        <taxon>Aves</taxon>
        <taxon>Neognathae</taxon>
        <taxon>Galloanserae</taxon>
        <taxon>Galliformes</taxon>
        <taxon>Phasianidae</taxon>
        <taxon>Perdicinae</taxon>
        <taxon>Bambusicola</taxon>
    </lineage>
</organism>